<organism evidence="1 2">
    <name type="scientific">Oceanidesulfovibrio marinus</name>
    <dbReference type="NCBI Taxonomy" id="370038"/>
    <lineage>
        <taxon>Bacteria</taxon>
        <taxon>Pseudomonadati</taxon>
        <taxon>Thermodesulfobacteriota</taxon>
        <taxon>Desulfovibrionia</taxon>
        <taxon>Desulfovibrionales</taxon>
        <taxon>Desulfovibrionaceae</taxon>
        <taxon>Oceanidesulfovibrio</taxon>
    </lineage>
</organism>
<dbReference type="EMBL" id="QMIF01000246">
    <property type="protein sequence ID" value="TVM26094.1"/>
    <property type="molecule type" value="Genomic_DNA"/>
</dbReference>
<gene>
    <name evidence="1" type="ORF">DQK91_22960</name>
</gene>
<reference evidence="1 2" key="1">
    <citation type="submission" date="2018-06" db="EMBL/GenBank/DDBJ databases">
        <title>Complete genome of Desulfovibrio marinus P48SEP.</title>
        <authorList>
            <person name="Crispim J.S."/>
            <person name="Vidigal P.M.P."/>
            <person name="Silva L.C.F."/>
            <person name="Araujo L.C."/>
            <person name="Laguardia C.N."/>
            <person name="Dias R.S."/>
            <person name="Sousa M.P."/>
            <person name="Paula S.O."/>
            <person name="Silva C."/>
        </authorList>
    </citation>
    <scope>NUCLEOTIDE SEQUENCE [LARGE SCALE GENOMIC DNA]</scope>
    <source>
        <strain evidence="1 2">P48SEP</strain>
    </source>
</reference>
<dbReference type="RefSeq" id="WP_208738352.1">
    <property type="nucleotide sequence ID" value="NZ_QMIF01000246.1"/>
</dbReference>
<evidence type="ECO:0000313" key="2">
    <source>
        <dbReference type="Proteomes" id="UP000434052"/>
    </source>
</evidence>
<comment type="caution">
    <text evidence="1">The sequence shown here is derived from an EMBL/GenBank/DDBJ whole genome shotgun (WGS) entry which is preliminary data.</text>
</comment>
<dbReference type="Proteomes" id="UP000434052">
    <property type="component" value="Unassembled WGS sequence"/>
</dbReference>
<dbReference type="AlphaFoldDB" id="A0A6P1ZCW4"/>
<accession>A0A6P1ZCW4</accession>
<evidence type="ECO:0000313" key="1">
    <source>
        <dbReference type="EMBL" id="TVM26094.1"/>
    </source>
</evidence>
<sequence length="61" mass="6895">ELVVTRRGHELRLVEKHDLAGRHEHGVERFYSRLGAEPCVQGGRMGREVLVEACERARSVG</sequence>
<proteinExistence type="predicted"/>
<feature type="non-terminal residue" evidence="1">
    <location>
        <position position="1"/>
    </location>
</feature>
<protein>
    <submittedName>
        <fullName evidence="1">Uncharacterized protein</fullName>
    </submittedName>
</protein>
<name>A0A6P1ZCW4_9BACT</name>